<feature type="transmembrane region" description="Helical" evidence="8">
    <location>
        <begin position="280"/>
        <end position="304"/>
    </location>
</feature>
<evidence type="ECO:0000256" key="5">
    <source>
        <dbReference type="ARBA" id="ARBA00022692"/>
    </source>
</evidence>
<gene>
    <name evidence="9" type="ORF">GXW79_14765</name>
</gene>
<accession>A0AAF1JY15</accession>
<keyword evidence="5 8" id="KW-0812">Transmembrane</keyword>
<dbReference type="RefSeq" id="WP_211875185.1">
    <property type="nucleotide sequence ID" value="NZ_JAAEDH010000017.1"/>
</dbReference>
<feature type="transmembrane region" description="Helical" evidence="8">
    <location>
        <begin position="69"/>
        <end position="88"/>
    </location>
</feature>
<dbReference type="PANTHER" id="PTHR36838">
    <property type="entry name" value="AUXIN EFFLUX CARRIER FAMILY PROTEIN"/>
    <property type="match status" value="1"/>
</dbReference>
<evidence type="ECO:0000313" key="10">
    <source>
        <dbReference type="Proteomes" id="UP001196068"/>
    </source>
</evidence>
<keyword evidence="4" id="KW-1003">Cell membrane</keyword>
<feature type="transmembrane region" description="Helical" evidence="8">
    <location>
        <begin position="169"/>
        <end position="190"/>
    </location>
</feature>
<name>A0AAF1JY15_9PROT</name>
<keyword evidence="10" id="KW-1185">Reference proteome</keyword>
<evidence type="ECO:0000256" key="8">
    <source>
        <dbReference type="SAM" id="Phobius"/>
    </source>
</evidence>
<comment type="similarity">
    <text evidence="2">Belongs to the auxin efflux carrier (TC 2.A.69) family.</text>
</comment>
<comment type="subcellular location">
    <subcellularLocation>
        <location evidence="1">Cell membrane</location>
        <topology evidence="1">Multi-pass membrane protein</topology>
    </subcellularLocation>
</comment>
<proteinExistence type="inferred from homology"/>
<dbReference type="InterPro" id="IPR004776">
    <property type="entry name" value="Mem_transp_PIN-like"/>
</dbReference>
<feature type="transmembrane region" description="Helical" evidence="8">
    <location>
        <begin position="39"/>
        <end position="57"/>
    </location>
</feature>
<feature type="transmembrane region" description="Helical" evidence="8">
    <location>
        <begin position="196"/>
        <end position="218"/>
    </location>
</feature>
<dbReference type="AlphaFoldDB" id="A0AAF1JY15"/>
<dbReference type="PANTHER" id="PTHR36838:SF4">
    <property type="entry name" value="AUXIN EFFLUX CARRIER FAMILY PROTEIN"/>
    <property type="match status" value="1"/>
</dbReference>
<feature type="transmembrane region" description="Helical" evidence="8">
    <location>
        <begin position="255"/>
        <end position="273"/>
    </location>
</feature>
<protein>
    <submittedName>
        <fullName evidence="9">AEC family transporter</fullName>
    </submittedName>
</protein>
<dbReference type="Proteomes" id="UP001196068">
    <property type="component" value="Unassembled WGS sequence"/>
</dbReference>
<dbReference type="GO" id="GO:0005886">
    <property type="term" value="C:plasma membrane"/>
    <property type="evidence" value="ECO:0007669"/>
    <property type="project" value="UniProtKB-SubCell"/>
</dbReference>
<organism evidence="9 10">
    <name type="scientific">Plastoroseomonas arctica</name>
    <dbReference type="NCBI Taxonomy" id="1509237"/>
    <lineage>
        <taxon>Bacteria</taxon>
        <taxon>Pseudomonadati</taxon>
        <taxon>Pseudomonadota</taxon>
        <taxon>Alphaproteobacteria</taxon>
        <taxon>Acetobacterales</taxon>
        <taxon>Acetobacteraceae</taxon>
        <taxon>Plastoroseomonas</taxon>
    </lineage>
</organism>
<evidence type="ECO:0000256" key="3">
    <source>
        <dbReference type="ARBA" id="ARBA00022448"/>
    </source>
</evidence>
<evidence type="ECO:0000256" key="1">
    <source>
        <dbReference type="ARBA" id="ARBA00004651"/>
    </source>
</evidence>
<evidence type="ECO:0000256" key="2">
    <source>
        <dbReference type="ARBA" id="ARBA00010145"/>
    </source>
</evidence>
<comment type="caution">
    <text evidence="9">The sequence shown here is derived from an EMBL/GenBank/DDBJ whole genome shotgun (WGS) entry which is preliminary data.</text>
</comment>
<keyword evidence="7 8" id="KW-0472">Membrane</keyword>
<dbReference type="EMBL" id="JAAEDH010000017">
    <property type="protein sequence ID" value="MBR0656342.1"/>
    <property type="molecule type" value="Genomic_DNA"/>
</dbReference>
<evidence type="ECO:0000313" key="9">
    <source>
        <dbReference type="EMBL" id="MBR0656342.1"/>
    </source>
</evidence>
<dbReference type="Gene3D" id="1.20.1530.20">
    <property type="match status" value="1"/>
</dbReference>
<sequence>MSAWLDAFVPCFGLLALGALLKAQLLPDDRVWAGMEKLVFWVLLPGLIVSALAEVDLSRLPLGPMAATIWVALLAGTAISVALARLLGQGPAALTSVVQGGIRFNNLIGFAIGGALFGTEGLALAAVATGLIVPCVQLITVLTFALVMPPVGAARIAPLRMALQVLRNPLMLACMIGFVLAAVGGLPPGVKPMVAALGRASVALGLLCVGAALSVASFSDRLPVQAATGILKLVVMPLLTWTCAMAFGLDGLPALIAILFMALPTAATSYVMARAMGGDAPLIAAITTTEHIAALVTLPVWLMLLSR</sequence>
<reference evidence="9" key="1">
    <citation type="submission" date="2020-01" db="EMBL/GenBank/DDBJ databases">
        <authorList>
            <person name="Rat A."/>
        </authorList>
    </citation>
    <scope>NUCLEOTIDE SEQUENCE</scope>
    <source>
        <strain evidence="9">LMG 28251</strain>
    </source>
</reference>
<keyword evidence="3" id="KW-0813">Transport</keyword>
<dbReference type="Pfam" id="PF03547">
    <property type="entry name" value="Mem_trans"/>
    <property type="match status" value="1"/>
</dbReference>
<dbReference type="GO" id="GO:0055085">
    <property type="term" value="P:transmembrane transport"/>
    <property type="evidence" value="ECO:0007669"/>
    <property type="project" value="InterPro"/>
</dbReference>
<evidence type="ECO:0000256" key="6">
    <source>
        <dbReference type="ARBA" id="ARBA00022989"/>
    </source>
</evidence>
<evidence type="ECO:0000256" key="7">
    <source>
        <dbReference type="ARBA" id="ARBA00023136"/>
    </source>
</evidence>
<keyword evidence="6 8" id="KW-1133">Transmembrane helix</keyword>
<evidence type="ECO:0000256" key="4">
    <source>
        <dbReference type="ARBA" id="ARBA00022475"/>
    </source>
</evidence>
<reference evidence="9" key="2">
    <citation type="journal article" date="2021" name="Syst. Appl. Microbiol.">
        <title>Roseomonas hellenica sp. nov., isolated from roots of wild-growing Alkanna tinctoria.</title>
        <authorList>
            <person name="Rat A."/>
            <person name="Naranjo H.D."/>
            <person name="Lebbe L."/>
            <person name="Cnockaert M."/>
            <person name="Krigas N."/>
            <person name="Grigoriadou K."/>
            <person name="Maloupa E."/>
            <person name="Willems A."/>
        </authorList>
    </citation>
    <scope>NUCLEOTIDE SEQUENCE</scope>
    <source>
        <strain evidence="9">LMG 28251</strain>
    </source>
</reference>
<feature type="transmembrane region" description="Helical" evidence="8">
    <location>
        <begin position="230"/>
        <end position="249"/>
    </location>
</feature>
<feature type="transmembrane region" description="Helical" evidence="8">
    <location>
        <begin position="122"/>
        <end position="148"/>
    </location>
</feature>
<dbReference type="InterPro" id="IPR038770">
    <property type="entry name" value="Na+/solute_symporter_sf"/>
</dbReference>